<comment type="similarity">
    <text evidence="2">Belongs to the ABC transporter superfamily.</text>
</comment>
<gene>
    <name evidence="9" type="primary">oppD</name>
    <name evidence="9" type="ORF">LuPra_00517</name>
</gene>
<dbReference type="Pfam" id="PF08352">
    <property type="entry name" value="oligo_HPY"/>
    <property type="match status" value="1"/>
</dbReference>
<evidence type="ECO:0000256" key="4">
    <source>
        <dbReference type="ARBA" id="ARBA00022475"/>
    </source>
</evidence>
<dbReference type="GO" id="GO:0005886">
    <property type="term" value="C:plasma membrane"/>
    <property type="evidence" value="ECO:0007669"/>
    <property type="project" value="UniProtKB-SubCell"/>
</dbReference>
<keyword evidence="10" id="KW-1185">Reference proteome</keyword>
<dbReference type="GO" id="GO:0005524">
    <property type="term" value="F:ATP binding"/>
    <property type="evidence" value="ECO:0007669"/>
    <property type="project" value="UniProtKB-KW"/>
</dbReference>
<keyword evidence="4" id="KW-1003">Cell membrane</keyword>
<dbReference type="Pfam" id="PF00005">
    <property type="entry name" value="ABC_tran"/>
    <property type="match status" value="1"/>
</dbReference>
<dbReference type="InterPro" id="IPR050388">
    <property type="entry name" value="ABC_Ni/Peptide_Import"/>
</dbReference>
<comment type="subcellular location">
    <subcellularLocation>
        <location evidence="1">Cell inner membrane</location>
        <topology evidence="1">Peripheral membrane protein</topology>
    </subcellularLocation>
</comment>
<dbReference type="EMBL" id="CP015136">
    <property type="protein sequence ID" value="AMY07350.1"/>
    <property type="molecule type" value="Genomic_DNA"/>
</dbReference>
<dbReference type="GO" id="GO:0016887">
    <property type="term" value="F:ATP hydrolysis activity"/>
    <property type="evidence" value="ECO:0007669"/>
    <property type="project" value="InterPro"/>
</dbReference>
<evidence type="ECO:0000259" key="8">
    <source>
        <dbReference type="PROSITE" id="PS50893"/>
    </source>
</evidence>
<dbReference type="PANTHER" id="PTHR43297">
    <property type="entry name" value="OLIGOPEPTIDE TRANSPORT ATP-BINDING PROTEIN APPD"/>
    <property type="match status" value="1"/>
</dbReference>
<dbReference type="RefSeq" id="WP_110169311.1">
    <property type="nucleotide sequence ID" value="NZ_CP015136.1"/>
</dbReference>
<dbReference type="CDD" id="cd03257">
    <property type="entry name" value="ABC_NikE_OppD_transporters"/>
    <property type="match status" value="1"/>
</dbReference>
<evidence type="ECO:0000256" key="5">
    <source>
        <dbReference type="ARBA" id="ARBA00022741"/>
    </source>
</evidence>
<dbReference type="Gene3D" id="3.40.50.300">
    <property type="entry name" value="P-loop containing nucleotide triphosphate hydrolases"/>
    <property type="match status" value="1"/>
</dbReference>
<dbReference type="SUPFAM" id="SSF52540">
    <property type="entry name" value="P-loop containing nucleoside triphosphate hydrolases"/>
    <property type="match status" value="1"/>
</dbReference>
<evidence type="ECO:0000313" key="10">
    <source>
        <dbReference type="Proteomes" id="UP000076079"/>
    </source>
</evidence>
<evidence type="ECO:0000256" key="2">
    <source>
        <dbReference type="ARBA" id="ARBA00005417"/>
    </source>
</evidence>
<dbReference type="InterPro" id="IPR003593">
    <property type="entry name" value="AAA+_ATPase"/>
</dbReference>
<dbReference type="InterPro" id="IPR003439">
    <property type="entry name" value="ABC_transporter-like_ATP-bd"/>
</dbReference>
<dbReference type="OrthoDB" id="9806285at2"/>
<proteinExistence type="inferred from homology"/>
<evidence type="ECO:0000256" key="1">
    <source>
        <dbReference type="ARBA" id="ARBA00004417"/>
    </source>
</evidence>
<keyword evidence="3" id="KW-0813">Transport</keyword>
<protein>
    <submittedName>
        <fullName evidence="9">Stage 0 sporulation protein KD</fullName>
    </submittedName>
</protein>
<organism evidence="9 10">
    <name type="scientific">Luteitalea pratensis</name>
    <dbReference type="NCBI Taxonomy" id="1855912"/>
    <lineage>
        <taxon>Bacteria</taxon>
        <taxon>Pseudomonadati</taxon>
        <taxon>Acidobacteriota</taxon>
        <taxon>Vicinamibacteria</taxon>
        <taxon>Vicinamibacterales</taxon>
        <taxon>Vicinamibacteraceae</taxon>
        <taxon>Luteitalea</taxon>
    </lineage>
</organism>
<dbReference type="Proteomes" id="UP000076079">
    <property type="component" value="Chromosome"/>
</dbReference>
<dbReference type="NCBIfam" id="TIGR01727">
    <property type="entry name" value="oligo_HPY"/>
    <property type="match status" value="1"/>
</dbReference>
<dbReference type="SMART" id="SM00382">
    <property type="entry name" value="AAA"/>
    <property type="match status" value="1"/>
</dbReference>
<dbReference type="PATRIC" id="fig|1813736.3.peg.543"/>
<evidence type="ECO:0000256" key="7">
    <source>
        <dbReference type="ARBA" id="ARBA00023136"/>
    </source>
</evidence>
<dbReference type="PANTHER" id="PTHR43297:SF2">
    <property type="entry name" value="DIPEPTIDE TRANSPORT ATP-BINDING PROTEIN DPPD"/>
    <property type="match status" value="1"/>
</dbReference>
<dbReference type="InterPro" id="IPR013563">
    <property type="entry name" value="Oligopep_ABC_C"/>
</dbReference>
<evidence type="ECO:0000313" key="9">
    <source>
        <dbReference type="EMBL" id="AMY07350.1"/>
    </source>
</evidence>
<evidence type="ECO:0000256" key="3">
    <source>
        <dbReference type="ARBA" id="ARBA00022448"/>
    </source>
</evidence>
<dbReference type="KEGG" id="abac:LuPra_00517"/>
<keyword evidence="6" id="KW-0067">ATP-binding</keyword>
<dbReference type="AlphaFoldDB" id="A0A143PGF3"/>
<evidence type="ECO:0000256" key="6">
    <source>
        <dbReference type="ARBA" id="ARBA00022840"/>
    </source>
</evidence>
<dbReference type="InterPro" id="IPR027417">
    <property type="entry name" value="P-loop_NTPase"/>
</dbReference>
<dbReference type="FunFam" id="3.40.50.300:FF:000016">
    <property type="entry name" value="Oligopeptide ABC transporter ATP-binding component"/>
    <property type="match status" value="1"/>
</dbReference>
<reference evidence="9 10" key="1">
    <citation type="journal article" date="2016" name="Genome Announc.">
        <title>First Complete Genome Sequence of a Subdivision 6 Acidobacterium Strain.</title>
        <authorList>
            <person name="Huang S."/>
            <person name="Vieira S."/>
            <person name="Bunk B."/>
            <person name="Riedel T."/>
            <person name="Sproer C."/>
            <person name="Overmann J."/>
        </authorList>
    </citation>
    <scope>NUCLEOTIDE SEQUENCE [LARGE SCALE GENOMIC DNA]</scope>
    <source>
        <strain evidence="10">DSM 100886 HEG_-6_39</strain>
    </source>
</reference>
<dbReference type="PROSITE" id="PS50893">
    <property type="entry name" value="ABC_TRANSPORTER_2"/>
    <property type="match status" value="1"/>
</dbReference>
<name>A0A143PGF3_LUTPR</name>
<dbReference type="GO" id="GO:0015833">
    <property type="term" value="P:peptide transport"/>
    <property type="evidence" value="ECO:0007669"/>
    <property type="project" value="InterPro"/>
</dbReference>
<accession>A0A143PGF3</accession>
<sequence>MPLLSVRHLSTGFPIGNRWVPAVQDVSFDIARGETLALVGESGSGKSLTAYSLLRLVPPPGRILEGEIHIEGRNLMDLPEAEMERVRGAKISLIFQEPMSALNPVLTIGSQLVEAMTVHGLGGADPKAAAIDLLATVRMDDPARRFGEYPHQLSGGLRQRALIALALCCRPSLIVADEPTTALDVTIQAEILNLLRQLKHDFGLSLLLITHDLGVVAHTADRVAVMYAGRIVEEAPVRALFKMPAHPYTQALLRAMPGSTHSARRLEPIEGQVPSLQRMPPGCAFGPRCAWHHDACDVEPLPMYPVSDTHGSRCVLVKEAHRLASGSAAKLPAE</sequence>
<reference evidence="10" key="2">
    <citation type="submission" date="2016-04" db="EMBL/GenBank/DDBJ databases">
        <title>First Complete Genome Sequence of a Subdivision 6 Acidobacterium.</title>
        <authorList>
            <person name="Huang S."/>
            <person name="Vieira S."/>
            <person name="Bunk B."/>
            <person name="Riedel T."/>
            <person name="Sproeer C."/>
            <person name="Overmann J."/>
        </authorList>
    </citation>
    <scope>NUCLEOTIDE SEQUENCE [LARGE SCALE GENOMIC DNA]</scope>
    <source>
        <strain evidence="10">DSM 100886 HEG_-6_39</strain>
    </source>
</reference>
<keyword evidence="7" id="KW-0472">Membrane</keyword>
<feature type="domain" description="ABC transporter" evidence="8">
    <location>
        <begin position="6"/>
        <end position="253"/>
    </location>
</feature>
<dbReference type="STRING" id="1855912.LuPra_00517"/>
<keyword evidence="5" id="KW-0547">Nucleotide-binding</keyword>